<evidence type="ECO:0000256" key="2">
    <source>
        <dbReference type="ARBA" id="ARBA00022603"/>
    </source>
</evidence>
<dbReference type="NCBIfam" id="NF011694">
    <property type="entry name" value="PRK15114.1"/>
    <property type="match status" value="1"/>
</dbReference>
<keyword evidence="3 7" id="KW-0808">Transferase</keyword>
<dbReference type="CDD" id="cd18093">
    <property type="entry name" value="SpoU-like_TrmJ"/>
    <property type="match status" value="1"/>
</dbReference>
<accession>A0A432WUK2</accession>
<sequence length="241" mass="26765">MLSEIRIVLVGTTDQRNIGSAARAMKTMGLQELVLVDPQEIPQGKAQALAAGATDVLANARTVDTLAEALADCTLVLATSARNRTLDWPQLTPREAGEKAIQEGLSGAKIAIVFGREASGLTNEELQQSNFHIHIPANPDYSSLNLAMAVQTVSYEMRMAFLAAQSQPVETEQEYPYHREIESFYEHLERVLTHSGFIIPQHPGTVMTKLRRLFTRTRLEENELKILRGVLSSLEKQMPKR</sequence>
<comment type="subunit">
    <text evidence="5">Homodimer.</text>
</comment>
<dbReference type="GO" id="GO:0002128">
    <property type="term" value="P:tRNA nucleoside ribose methylation"/>
    <property type="evidence" value="ECO:0007669"/>
    <property type="project" value="TreeGrafter"/>
</dbReference>
<dbReference type="AlphaFoldDB" id="A0A432WUK2"/>
<keyword evidence="5" id="KW-0819">tRNA processing</keyword>
<comment type="catalytic activity">
    <reaction evidence="5">
        <text>uridine(32) in tRNA + S-adenosyl-L-methionine = 2'-O-methyluridine(32) in tRNA + S-adenosyl-L-homocysteine + H(+)</text>
        <dbReference type="Rhea" id="RHEA:42936"/>
        <dbReference type="Rhea" id="RHEA-COMP:10107"/>
        <dbReference type="Rhea" id="RHEA-COMP:10290"/>
        <dbReference type="ChEBI" id="CHEBI:15378"/>
        <dbReference type="ChEBI" id="CHEBI:57856"/>
        <dbReference type="ChEBI" id="CHEBI:59789"/>
        <dbReference type="ChEBI" id="CHEBI:65315"/>
        <dbReference type="ChEBI" id="CHEBI:74478"/>
        <dbReference type="EC" id="2.1.1.200"/>
    </reaction>
</comment>
<comment type="catalytic activity">
    <reaction evidence="5">
        <text>cytidine(32) in tRNA + S-adenosyl-L-methionine = 2'-O-methylcytidine(32) in tRNA + S-adenosyl-L-homocysteine + H(+)</text>
        <dbReference type="Rhea" id="RHEA:42932"/>
        <dbReference type="Rhea" id="RHEA-COMP:10288"/>
        <dbReference type="Rhea" id="RHEA-COMP:10289"/>
        <dbReference type="ChEBI" id="CHEBI:15378"/>
        <dbReference type="ChEBI" id="CHEBI:57856"/>
        <dbReference type="ChEBI" id="CHEBI:59789"/>
        <dbReference type="ChEBI" id="CHEBI:74495"/>
        <dbReference type="ChEBI" id="CHEBI:82748"/>
        <dbReference type="EC" id="2.1.1.200"/>
    </reaction>
</comment>
<comment type="subcellular location">
    <subcellularLocation>
        <location evidence="5">Cytoplasm</location>
    </subcellularLocation>
</comment>
<dbReference type="GO" id="GO:0160206">
    <property type="term" value="F:tRNA (cytidine(32)/uridine(32)-2'-O)-methyltransferase activity"/>
    <property type="evidence" value="ECO:0007669"/>
    <property type="project" value="UniProtKB-EC"/>
</dbReference>
<evidence type="ECO:0000256" key="3">
    <source>
        <dbReference type="ARBA" id="ARBA00022679"/>
    </source>
</evidence>
<dbReference type="PIRSF" id="PIRSF004808">
    <property type="entry name" value="LasT"/>
    <property type="match status" value="1"/>
</dbReference>
<dbReference type="Gene3D" id="3.40.1280.10">
    <property type="match status" value="1"/>
</dbReference>
<protein>
    <recommendedName>
        <fullName evidence="5">tRNA (cytidine/uridine-2'-O-)-methyltransferase TrmJ</fullName>
        <ecNumber evidence="5">2.1.1.200</ecNumber>
    </recommendedName>
    <alternativeName>
        <fullName evidence="5">tRNA (cytidine(32)/uridine(32)-2'-O)-methyltransferase</fullName>
    </alternativeName>
    <alternativeName>
        <fullName evidence="5">tRNA Cm32/Um32 methyltransferase</fullName>
    </alternativeName>
</protein>
<gene>
    <name evidence="5" type="primary">trmJ</name>
    <name evidence="7" type="ORF">CWE13_05650</name>
</gene>
<dbReference type="OrthoDB" id="9806346at2"/>
<dbReference type="InterPro" id="IPR004384">
    <property type="entry name" value="RNA_MeTrfase_TrmJ/LasT"/>
</dbReference>
<comment type="function">
    <text evidence="5">Catalyzes the formation of 2'O-methylated cytidine (Cm32) or 2'O-methylated uridine (Um32) at position 32 in tRNA.</text>
</comment>
<evidence type="ECO:0000256" key="1">
    <source>
        <dbReference type="ARBA" id="ARBA00007228"/>
    </source>
</evidence>
<dbReference type="GO" id="GO:0106339">
    <property type="term" value="F:tRNA (cytidine(32)-2'-O)-methyltransferase activity"/>
    <property type="evidence" value="ECO:0007669"/>
    <property type="project" value="RHEA"/>
</dbReference>
<dbReference type="EC" id="2.1.1.200" evidence="5"/>
<dbReference type="InterPro" id="IPR029026">
    <property type="entry name" value="tRNA_m1G_MTases_N"/>
</dbReference>
<comment type="caution">
    <text evidence="7">The sequence shown here is derived from an EMBL/GenBank/DDBJ whole genome shotgun (WGS) entry which is preliminary data.</text>
</comment>
<dbReference type="PANTHER" id="PTHR42786:SF2">
    <property type="entry name" value="TRNA (CYTIDINE_URIDINE-2'-O-)-METHYLTRANSFERASE TRMJ"/>
    <property type="match status" value="1"/>
</dbReference>
<evidence type="ECO:0000313" key="8">
    <source>
        <dbReference type="Proteomes" id="UP000286934"/>
    </source>
</evidence>
<organism evidence="7 8">
    <name type="scientific">Aliidiomarina shirensis</name>
    <dbReference type="NCBI Taxonomy" id="1048642"/>
    <lineage>
        <taxon>Bacteria</taxon>
        <taxon>Pseudomonadati</taxon>
        <taxon>Pseudomonadota</taxon>
        <taxon>Gammaproteobacteria</taxon>
        <taxon>Alteromonadales</taxon>
        <taxon>Idiomarinaceae</taxon>
        <taxon>Aliidiomarina</taxon>
    </lineage>
</organism>
<keyword evidence="2 5" id="KW-0489">Methyltransferase</keyword>
<evidence type="ECO:0000259" key="6">
    <source>
        <dbReference type="Pfam" id="PF00588"/>
    </source>
</evidence>
<dbReference type="FunFam" id="3.40.1280.10:FF:000006">
    <property type="entry name" value="Uncharacterized tRNA/rRNA methyltransferase HI_0380"/>
    <property type="match status" value="1"/>
</dbReference>
<evidence type="ECO:0000256" key="4">
    <source>
        <dbReference type="ARBA" id="ARBA00022691"/>
    </source>
</evidence>
<keyword evidence="5" id="KW-0963">Cytoplasm</keyword>
<dbReference type="Proteomes" id="UP000286934">
    <property type="component" value="Unassembled WGS sequence"/>
</dbReference>
<dbReference type="NCBIfam" id="TIGR00050">
    <property type="entry name" value="rRNA_methyl_1"/>
    <property type="match status" value="1"/>
</dbReference>
<dbReference type="Pfam" id="PF00588">
    <property type="entry name" value="SpoU_methylase"/>
    <property type="match status" value="1"/>
</dbReference>
<keyword evidence="4 5" id="KW-0949">S-adenosyl-L-methionine</keyword>
<dbReference type="Gene3D" id="1.10.8.590">
    <property type="match status" value="1"/>
</dbReference>
<dbReference type="InterPro" id="IPR029028">
    <property type="entry name" value="Alpha/beta_knot_MTases"/>
</dbReference>
<dbReference type="SUPFAM" id="SSF75217">
    <property type="entry name" value="alpha/beta knot"/>
    <property type="match status" value="1"/>
</dbReference>
<feature type="domain" description="tRNA/rRNA methyltransferase SpoU type" evidence="6">
    <location>
        <begin position="5"/>
        <end position="155"/>
    </location>
</feature>
<dbReference type="RefSeq" id="WP_126806682.1">
    <property type="nucleotide sequence ID" value="NZ_PIPP01000002.1"/>
</dbReference>
<name>A0A432WUK2_9GAMM</name>
<evidence type="ECO:0000256" key="5">
    <source>
        <dbReference type="RuleBase" id="RU362024"/>
    </source>
</evidence>
<dbReference type="GO" id="GO:0003723">
    <property type="term" value="F:RNA binding"/>
    <property type="evidence" value="ECO:0007669"/>
    <property type="project" value="InterPro"/>
</dbReference>
<keyword evidence="8" id="KW-1185">Reference proteome</keyword>
<comment type="similarity">
    <text evidence="1">Belongs to the class IV-like SAM-binding methyltransferase superfamily. RNA methyltransferase TrmH family.</text>
</comment>
<reference evidence="8" key="1">
    <citation type="journal article" date="2018" name="Front. Microbiol.">
        <title>Genome-Based Analysis Reveals the Taxonomy and Diversity of the Family Idiomarinaceae.</title>
        <authorList>
            <person name="Liu Y."/>
            <person name="Lai Q."/>
            <person name="Shao Z."/>
        </authorList>
    </citation>
    <scope>NUCLEOTIDE SEQUENCE [LARGE SCALE GENOMIC DNA]</scope>
    <source>
        <strain evidence="8">AIS</strain>
    </source>
</reference>
<evidence type="ECO:0000313" key="7">
    <source>
        <dbReference type="EMBL" id="RUO37443.1"/>
    </source>
</evidence>
<dbReference type="InterPro" id="IPR001537">
    <property type="entry name" value="SpoU_MeTrfase"/>
</dbReference>
<proteinExistence type="inferred from homology"/>
<dbReference type="GO" id="GO:0005829">
    <property type="term" value="C:cytosol"/>
    <property type="evidence" value="ECO:0007669"/>
    <property type="project" value="TreeGrafter"/>
</dbReference>
<dbReference type="EMBL" id="PIPP01000002">
    <property type="protein sequence ID" value="RUO37443.1"/>
    <property type="molecule type" value="Genomic_DNA"/>
</dbReference>
<dbReference type="PANTHER" id="PTHR42786">
    <property type="entry name" value="TRNA/RRNA METHYLTRANSFERASE"/>
    <property type="match status" value="1"/>
</dbReference>